<dbReference type="PANTHER" id="PTHR47515:SF1">
    <property type="entry name" value="BLR2054 PROTEIN"/>
    <property type="match status" value="1"/>
</dbReference>
<keyword evidence="3" id="KW-1185">Reference proteome</keyword>
<dbReference type="PROSITE" id="PS50994">
    <property type="entry name" value="INTEGRASE"/>
    <property type="match status" value="1"/>
</dbReference>
<sequence length="214" mass="25205">MEGWRVNHKKVERLWGEEGLQLPQRHKKKRRLYHKDSSIIRLRPTHQNHIWAIDFVHDKLSNGRSYKMLTVLDEYTREALCVAVRPRMNANDVLDALHRLLMKHGKPEFIRSDNGPEFIAEHLQGWLKKFGIQPMQIYPGSPWENGYNERFNGTLRREVLNAEWFHSTRQAQVAINVWLKQYNRIRPHHALGMRPPVPETLLENSKISGPEKGG</sequence>
<evidence type="ECO:0000313" key="2">
    <source>
        <dbReference type="EMBL" id="MBB4023754.1"/>
    </source>
</evidence>
<proteinExistence type="predicted"/>
<dbReference type="EMBL" id="JACIEQ010000010">
    <property type="protein sequence ID" value="MBB4023754.1"/>
    <property type="molecule type" value="Genomic_DNA"/>
</dbReference>
<organism evidence="2 3">
    <name type="scientific">Actibacterium naphthalenivorans</name>
    <dbReference type="NCBI Taxonomy" id="1614693"/>
    <lineage>
        <taxon>Bacteria</taxon>
        <taxon>Pseudomonadati</taxon>
        <taxon>Pseudomonadota</taxon>
        <taxon>Alphaproteobacteria</taxon>
        <taxon>Rhodobacterales</taxon>
        <taxon>Roseobacteraceae</taxon>
        <taxon>Actibacterium</taxon>
    </lineage>
</organism>
<gene>
    <name evidence="2" type="ORF">GGR17_003590</name>
</gene>
<dbReference type="InterPro" id="IPR012337">
    <property type="entry name" value="RNaseH-like_sf"/>
</dbReference>
<feature type="domain" description="Integrase catalytic" evidence="1">
    <location>
        <begin position="40"/>
        <end position="204"/>
    </location>
</feature>
<dbReference type="InterPro" id="IPR048020">
    <property type="entry name" value="Transpos_IS3"/>
</dbReference>
<dbReference type="PANTHER" id="PTHR47515">
    <property type="entry name" value="LOW CALCIUM RESPONSE LOCUS PROTEIN T"/>
    <property type="match status" value="1"/>
</dbReference>
<dbReference type="InterPro" id="IPR036397">
    <property type="entry name" value="RNaseH_sf"/>
</dbReference>
<dbReference type="GO" id="GO:0003676">
    <property type="term" value="F:nucleic acid binding"/>
    <property type="evidence" value="ECO:0007669"/>
    <property type="project" value="InterPro"/>
</dbReference>
<dbReference type="GO" id="GO:0015074">
    <property type="term" value="P:DNA integration"/>
    <property type="evidence" value="ECO:0007669"/>
    <property type="project" value="InterPro"/>
</dbReference>
<evidence type="ECO:0000313" key="3">
    <source>
        <dbReference type="Proteomes" id="UP000585681"/>
    </source>
</evidence>
<comment type="caution">
    <text evidence="2">The sequence shown here is derived from an EMBL/GenBank/DDBJ whole genome shotgun (WGS) entry which is preliminary data.</text>
</comment>
<dbReference type="Pfam" id="PF13683">
    <property type="entry name" value="rve_3"/>
    <property type="match status" value="1"/>
</dbReference>
<protein>
    <submittedName>
        <fullName evidence="2">Transposase InsO family protein</fullName>
    </submittedName>
</protein>
<evidence type="ECO:0000259" key="1">
    <source>
        <dbReference type="PROSITE" id="PS50994"/>
    </source>
</evidence>
<dbReference type="NCBIfam" id="NF033516">
    <property type="entry name" value="transpos_IS3"/>
    <property type="match status" value="1"/>
</dbReference>
<dbReference type="Proteomes" id="UP000585681">
    <property type="component" value="Unassembled WGS sequence"/>
</dbReference>
<dbReference type="SUPFAM" id="SSF53098">
    <property type="entry name" value="Ribonuclease H-like"/>
    <property type="match status" value="1"/>
</dbReference>
<dbReference type="AlphaFoldDB" id="A0A840CCH0"/>
<reference evidence="2" key="1">
    <citation type="submission" date="2020-08" db="EMBL/GenBank/DDBJ databases">
        <title>Genomic Encyclopedia of Type Strains, Phase IV (KMG-IV): sequencing the most valuable type-strain genomes for metagenomic binning, comparative biology and taxonomic classification.</title>
        <authorList>
            <person name="Goeker M."/>
        </authorList>
    </citation>
    <scope>NUCLEOTIDE SEQUENCE [LARGE SCALE GENOMIC DNA]</scope>
    <source>
        <strain evidence="2">DSM 105040</strain>
    </source>
</reference>
<accession>A0A840CCH0</accession>
<dbReference type="InterPro" id="IPR001584">
    <property type="entry name" value="Integrase_cat-core"/>
</dbReference>
<name>A0A840CCH0_9RHOB</name>
<dbReference type="Gene3D" id="3.30.420.10">
    <property type="entry name" value="Ribonuclease H-like superfamily/Ribonuclease H"/>
    <property type="match status" value="1"/>
</dbReference>